<proteinExistence type="predicted"/>
<feature type="region of interest" description="Disordered" evidence="1">
    <location>
        <begin position="263"/>
        <end position="286"/>
    </location>
</feature>
<dbReference type="InParanoid" id="E2C561"/>
<organism evidence="3">
    <name type="scientific">Harpegnathos saltator</name>
    <name type="common">Jerdon's jumping ant</name>
    <dbReference type="NCBI Taxonomy" id="610380"/>
    <lineage>
        <taxon>Eukaryota</taxon>
        <taxon>Metazoa</taxon>
        <taxon>Ecdysozoa</taxon>
        <taxon>Arthropoda</taxon>
        <taxon>Hexapoda</taxon>
        <taxon>Insecta</taxon>
        <taxon>Pterygota</taxon>
        <taxon>Neoptera</taxon>
        <taxon>Endopterygota</taxon>
        <taxon>Hymenoptera</taxon>
        <taxon>Apocrita</taxon>
        <taxon>Aculeata</taxon>
        <taxon>Formicoidea</taxon>
        <taxon>Formicidae</taxon>
        <taxon>Ponerinae</taxon>
        <taxon>Ponerini</taxon>
        <taxon>Harpegnathos</taxon>
    </lineage>
</organism>
<dbReference type="STRING" id="610380.E2C561"/>
<reference evidence="2 3" key="1">
    <citation type="journal article" date="2010" name="Science">
        <title>Genomic comparison of the ants Camponotus floridanus and Harpegnathos saltator.</title>
        <authorList>
            <person name="Bonasio R."/>
            <person name="Zhang G."/>
            <person name="Ye C."/>
            <person name="Mutti N.S."/>
            <person name="Fang X."/>
            <person name="Qin N."/>
            <person name="Donahue G."/>
            <person name="Yang P."/>
            <person name="Li Q."/>
            <person name="Li C."/>
            <person name="Zhang P."/>
            <person name="Huang Z."/>
            <person name="Berger S.L."/>
            <person name="Reinberg D."/>
            <person name="Wang J."/>
            <person name="Liebig J."/>
        </authorList>
    </citation>
    <scope>NUCLEOTIDE SEQUENCE [LARGE SCALE GENOMIC DNA]</scope>
    <source>
        <strain evidence="2 3">R22 G/1</strain>
    </source>
</reference>
<sequence length="572" mass="65103">MSTITQEVVKQMKEILNEHLDSFTSLISDETNQSRRRSHSSLSKRHLRCSFDSHLNAQLNERNHKTVNAQDEGQFSDASIEQVDEPEDLNINMNAKDHCRQLQQTKLLLNLNDLDNIKDIHEILKEKQYYRIDEMTNNLDISANNKQGYKESVQNVNDNNVQEDVTPICSMTSDALKILDGELRMNCSITGNRALNVDSFHENTWCDDLTEDIDKISHCSGCSIAADERKHVDTFVMVDMPTSENTDPPLAHSKVFSIAELQQRDNSRDSPSFELLSETPSPRSSSCIDEEHFVNVFSTNEEDLQTTVEIPKTVTSSAYMVDIYGKIYNEHLPISNTNVEFEKRSDGVYSFVAETLPVRETRSSKPSHTEQQTFCEQKSSQYNTTDSNDEQSELPNCSKIADDQHQESSAEFHWRMNSQSQTDASDFMQSFHSHTTSVTDNNNDCFYQSCHSYAKQKTMTKDAQKATTIPRKVTWHTTREKKSGRARMDETYRDDWNKFRSQQSSRTTGLDGSNWSRSSSGEQVPNATADPVLILPETLLTMAAQVGSIAYVTARDMFDKLRLHTVKSLNSA</sequence>
<dbReference type="OrthoDB" id="661148at2759"/>
<dbReference type="AlphaFoldDB" id="E2C561"/>
<keyword evidence="3" id="KW-1185">Reference proteome</keyword>
<name>E2C561_HARSA</name>
<evidence type="ECO:0000313" key="2">
    <source>
        <dbReference type="EMBL" id="EFN76922.1"/>
    </source>
</evidence>
<dbReference type="Proteomes" id="UP000008237">
    <property type="component" value="Unassembled WGS sequence"/>
</dbReference>
<accession>E2C561</accession>
<evidence type="ECO:0000256" key="1">
    <source>
        <dbReference type="SAM" id="MobiDB-lite"/>
    </source>
</evidence>
<gene>
    <name evidence="2" type="ORF">EAI_15031</name>
</gene>
<evidence type="ECO:0000313" key="3">
    <source>
        <dbReference type="Proteomes" id="UP000008237"/>
    </source>
</evidence>
<feature type="region of interest" description="Disordered" evidence="1">
    <location>
        <begin position="360"/>
        <end position="395"/>
    </location>
</feature>
<feature type="compositionally biased region" description="Polar residues" evidence="1">
    <location>
        <begin position="499"/>
        <end position="526"/>
    </location>
</feature>
<dbReference type="EMBL" id="GL452763">
    <property type="protein sequence ID" value="EFN76922.1"/>
    <property type="molecule type" value="Genomic_DNA"/>
</dbReference>
<feature type="region of interest" description="Disordered" evidence="1">
    <location>
        <begin position="494"/>
        <end position="526"/>
    </location>
</feature>
<feature type="compositionally biased region" description="Polar residues" evidence="1">
    <location>
        <begin position="364"/>
        <end position="386"/>
    </location>
</feature>
<protein>
    <submittedName>
        <fullName evidence="2">Uncharacterized protein</fullName>
    </submittedName>
</protein>